<evidence type="ECO:0000256" key="1">
    <source>
        <dbReference type="ARBA" id="ARBA00009437"/>
    </source>
</evidence>
<dbReference type="CDD" id="cd05466">
    <property type="entry name" value="PBP2_LTTR_substrate"/>
    <property type="match status" value="1"/>
</dbReference>
<protein>
    <submittedName>
        <fullName evidence="6">Transcriptional regulator, LysR family</fullName>
    </submittedName>
</protein>
<accession>A0A090DGS6</accession>
<comment type="similarity">
    <text evidence="1">Belongs to the LysR transcriptional regulatory family.</text>
</comment>
<dbReference type="Gene3D" id="3.40.190.290">
    <property type="match status" value="1"/>
</dbReference>
<sequence>MAVVLRAGVMDTENLRSFLEVAAHGSFTVAASRLNLAQSTVSARIRGLEEQLGRKLFVRDSDGVTLTPAGRQFLPHASTITRTWEQSRQDIAVPDGYETLLRLTAPAYLWDSITSPWIDWMRAKRPNVALRLEGSFPDLAVDQIAEGLLDICILYLPKPHPGIVYETLAVDQVVLVQHTAQSGPWTQNYILMDWGLEFRIEHDRAFAGMVKPAISAGLVFIGLQHVLSQKAAAYLPLSAVSTHIERGELKRVEDTPVFQRPIYLAYPENPASSDALDVALTGLRTLARHLSSDQAFAESDRAFSMAGMSPESGYRFQDKDMRNQKI</sequence>
<evidence type="ECO:0000259" key="5">
    <source>
        <dbReference type="PROSITE" id="PS50931"/>
    </source>
</evidence>
<dbReference type="PRINTS" id="PR00039">
    <property type="entry name" value="HTHLYSR"/>
</dbReference>
<dbReference type="InterPro" id="IPR005119">
    <property type="entry name" value="LysR_subst-bd"/>
</dbReference>
<gene>
    <name evidence="6" type="ORF">MPL3356_130004</name>
</gene>
<evidence type="ECO:0000256" key="4">
    <source>
        <dbReference type="ARBA" id="ARBA00023163"/>
    </source>
</evidence>
<dbReference type="GO" id="GO:0003700">
    <property type="term" value="F:DNA-binding transcription factor activity"/>
    <property type="evidence" value="ECO:0007669"/>
    <property type="project" value="InterPro"/>
</dbReference>
<keyword evidence="4" id="KW-0804">Transcription</keyword>
<dbReference type="Pfam" id="PF03466">
    <property type="entry name" value="LysR_substrate"/>
    <property type="match status" value="1"/>
</dbReference>
<dbReference type="SUPFAM" id="SSF46785">
    <property type="entry name" value="Winged helix' DNA-binding domain"/>
    <property type="match status" value="1"/>
</dbReference>
<reference evidence="7" key="1">
    <citation type="submission" date="2014-08" db="EMBL/GenBank/DDBJ databases">
        <authorList>
            <person name="Moulin L."/>
        </authorList>
    </citation>
    <scope>NUCLEOTIDE SEQUENCE [LARGE SCALE GENOMIC DNA]</scope>
</reference>
<evidence type="ECO:0000256" key="3">
    <source>
        <dbReference type="ARBA" id="ARBA00023125"/>
    </source>
</evidence>
<dbReference type="PROSITE" id="PS50931">
    <property type="entry name" value="HTH_LYSR"/>
    <property type="match status" value="1"/>
</dbReference>
<evidence type="ECO:0000313" key="7">
    <source>
        <dbReference type="Proteomes" id="UP000045285"/>
    </source>
</evidence>
<dbReference type="FunFam" id="1.10.10.10:FF:000001">
    <property type="entry name" value="LysR family transcriptional regulator"/>
    <property type="match status" value="1"/>
</dbReference>
<dbReference type="EMBL" id="CCMZ01000005">
    <property type="protein sequence ID" value="CDX12806.1"/>
    <property type="molecule type" value="Genomic_DNA"/>
</dbReference>
<dbReference type="STRING" id="69974.MPLDJ20_80025"/>
<keyword evidence="3" id="KW-0238">DNA-binding</keyword>
<evidence type="ECO:0000256" key="2">
    <source>
        <dbReference type="ARBA" id="ARBA00023015"/>
    </source>
</evidence>
<proteinExistence type="inferred from homology"/>
<dbReference type="Proteomes" id="UP000045285">
    <property type="component" value="Unassembled WGS sequence"/>
</dbReference>
<feature type="domain" description="HTH lysR-type" evidence="5">
    <location>
        <begin position="10"/>
        <end position="67"/>
    </location>
</feature>
<dbReference type="Gene3D" id="1.10.10.10">
    <property type="entry name" value="Winged helix-like DNA-binding domain superfamily/Winged helix DNA-binding domain"/>
    <property type="match status" value="1"/>
</dbReference>
<dbReference type="InterPro" id="IPR036390">
    <property type="entry name" value="WH_DNA-bd_sf"/>
</dbReference>
<dbReference type="AlphaFoldDB" id="A0A090DGS6"/>
<organism evidence="6 7">
    <name type="scientific">Mesorhizobium plurifarium</name>
    <dbReference type="NCBI Taxonomy" id="69974"/>
    <lineage>
        <taxon>Bacteria</taxon>
        <taxon>Pseudomonadati</taxon>
        <taxon>Pseudomonadota</taxon>
        <taxon>Alphaproteobacteria</taxon>
        <taxon>Hyphomicrobiales</taxon>
        <taxon>Phyllobacteriaceae</taxon>
        <taxon>Mesorhizobium</taxon>
    </lineage>
</organism>
<dbReference type="PANTHER" id="PTHR30126">
    <property type="entry name" value="HTH-TYPE TRANSCRIPTIONAL REGULATOR"/>
    <property type="match status" value="1"/>
</dbReference>
<dbReference type="SUPFAM" id="SSF53850">
    <property type="entry name" value="Periplasmic binding protein-like II"/>
    <property type="match status" value="1"/>
</dbReference>
<keyword evidence="7" id="KW-1185">Reference proteome</keyword>
<dbReference type="GO" id="GO:0000976">
    <property type="term" value="F:transcription cis-regulatory region binding"/>
    <property type="evidence" value="ECO:0007669"/>
    <property type="project" value="TreeGrafter"/>
</dbReference>
<dbReference type="InterPro" id="IPR036388">
    <property type="entry name" value="WH-like_DNA-bd_sf"/>
</dbReference>
<keyword evidence="2" id="KW-0805">Transcription regulation</keyword>
<evidence type="ECO:0000313" key="6">
    <source>
        <dbReference type="EMBL" id="CDX12806.1"/>
    </source>
</evidence>
<dbReference type="InterPro" id="IPR000847">
    <property type="entry name" value="LysR_HTH_N"/>
</dbReference>
<dbReference type="Pfam" id="PF00126">
    <property type="entry name" value="HTH_1"/>
    <property type="match status" value="1"/>
</dbReference>
<dbReference type="PANTHER" id="PTHR30126:SF21">
    <property type="entry name" value="TRANSCRIPTIONAL REGULATOR-RELATED"/>
    <property type="match status" value="1"/>
</dbReference>
<name>A0A090DGS6_MESPL</name>